<evidence type="ECO:0000256" key="3">
    <source>
        <dbReference type="ARBA" id="ARBA00022448"/>
    </source>
</evidence>
<dbReference type="GO" id="GO:0022857">
    <property type="term" value="F:transmembrane transporter activity"/>
    <property type="evidence" value="ECO:0007669"/>
    <property type="project" value="InterPro"/>
</dbReference>
<dbReference type="PANTHER" id="PTHR30472:SF1">
    <property type="entry name" value="FE(3+) DICITRATE TRANSPORT SYSTEM PERMEASE PROTEIN FECC-RELATED"/>
    <property type="match status" value="1"/>
</dbReference>
<sequence length="345" mass="36126">MSTSSSRTNIANPSQEPPWGKQLWLLSMLVILLAGFSVFIGSRPIPVQVTIDALLHFNPADSQHLLVHYLRVPRTLLAIVVGVAAGGAGVLMQALTRNPLADPGILGVNAGAMAAIVMAIAGLDMVDVSHYMWFGMAGAAVSGIAVYFLAGGSRMNPVRIVLAGSAVTVVLLALTHIITINSHQEVFEQFRHWTVGALQGRGYPVLIPVSVLVAAGALLALSLASVLNTVVLGQDLGKALGASPVRVWLLASLAIILLAGASTAAVGPISFLGLTAPHLARFFVGSDHHRLLPFSMLIAAVLLLIADIAGRLIGYPGEISVGIMVALIGGPFFVFLVRKWKLSQL</sequence>
<feature type="transmembrane region" description="Helical" evidence="8">
    <location>
        <begin position="104"/>
        <end position="123"/>
    </location>
</feature>
<keyword evidence="6 8" id="KW-1133">Transmembrane helix</keyword>
<evidence type="ECO:0000256" key="8">
    <source>
        <dbReference type="SAM" id="Phobius"/>
    </source>
</evidence>
<feature type="transmembrane region" description="Helical" evidence="8">
    <location>
        <begin position="23"/>
        <end position="41"/>
    </location>
</feature>
<keyword evidence="10" id="KW-1185">Reference proteome</keyword>
<dbReference type="EMBL" id="FQXZ01000011">
    <property type="protein sequence ID" value="SHH97272.1"/>
    <property type="molecule type" value="Genomic_DNA"/>
</dbReference>
<evidence type="ECO:0000256" key="2">
    <source>
        <dbReference type="ARBA" id="ARBA00007935"/>
    </source>
</evidence>
<evidence type="ECO:0000313" key="10">
    <source>
        <dbReference type="Proteomes" id="UP000184608"/>
    </source>
</evidence>
<comment type="subcellular location">
    <subcellularLocation>
        <location evidence="1">Cell membrane</location>
        <topology evidence="1">Multi-pass membrane protein</topology>
    </subcellularLocation>
</comment>
<evidence type="ECO:0000256" key="6">
    <source>
        <dbReference type="ARBA" id="ARBA00022989"/>
    </source>
</evidence>
<keyword evidence="4" id="KW-1003">Cell membrane</keyword>
<keyword evidence="3" id="KW-0813">Transport</keyword>
<feature type="transmembrane region" description="Helical" evidence="8">
    <location>
        <begin position="247"/>
        <end position="271"/>
    </location>
</feature>
<organism evidence="9 10">
    <name type="scientific">Vibrio aerogenes CECT 7868</name>
    <dbReference type="NCBI Taxonomy" id="1216006"/>
    <lineage>
        <taxon>Bacteria</taxon>
        <taxon>Pseudomonadati</taxon>
        <taxon>Pseudomonadota</taxon>
        <taxon>Gammaproteobacteria</taxon>
        <taxon>Vibrionales</taxon>
        <taxon>Vibrionaceae</taxon>
        <taxon>Vibrio</taxon>
    </lineage>
</organism>
<feature type="transmembrane region" description="Helical" evidence="8">
    <location>
        <begin position="162"/>
        <end position="182"/>
    </location>
</feature>
<comment type="similarity">
    <text evidence="2">Belongs to the binding-protein-dependent transport system permease family. FecCD subfamily.</text>
</comment>
<evidence type="ECO:0000313" key="9">
    <source>
        <dbReference type="EMBL" id="SHH97272.1"/>
    </source>
</evidence>
<dbReference type="STRING" id="1216006.VA7868_01083"/>
<evidence type="ECO:0000256" key="4">
    <source>
        <dbReference type="ARBA" id="ARBA00022475"/>
    </source>
</evidence>
<dbReference type="Gene3D" id="1.10.3470.10">
    <property type="entry name" value="ABC transporter involved in vitamin B12 uptake, BtuC"/>
    <property type="match status" value="1"/>
</dbReference>
<evidence type="ECO:0000256" key="7">
    <source>
        <dbReference type="ARBA" id="ARBA00023136"/>
    </source>
</evidence>
<feature type="transmembrane region" description="Helical" evidence="8">
    <location>
        <begin position="130"/>
        <end position="150"/>
    </location>
</feature>
<dbReference type="AlphaFoldDB" id="A0A1M5XC95"/>
<dbReference type="OrthoDB" id="9055647at2"/>
<feature type="transmembrane region" description="Helical" evidence="8">
    <location>
        <begin position="75"/>
        <end position="92"/>
    </location>
</feature>
<evidence type="ECO:0000256" key="1">
    <source>
        <dbReference type="ARBA" id="ARBA00004651"/>
    </source>
</evidence>
<dbReference type="Pfam" id="PF01032">
    <property type="entry name" value="FecCD"/>
    <property type="match status" value="1"/>
</dbReference>
<proteinExistence type="inferred from homology"/>
<dbReference type="GO" id="GO:0033214">
    <property type="term" value="P:siderophore-iron import into cell"/>
    <property type="evidence" value="ECO:0007669"/>
    <property type="project" value="TreeGrafter"/>
</dbReference>
<dbReference type="InterPro" id="IPR037294">
    <property type="entry name" value="ABC_BtuC-like"/>
</dbReference>
<feature type="transmembrane region" description="Helical" evidence="8">
    <location>
        <begin position="203"/>
        <end position="227"/>
    </location>
</feature>
<dbReference type="GO" id="GO:0005886">
    <property type="term" value="C:plasma membrane"/>
    <property type="evidence" value="ECO:0007669"/>
    <property type="project" value="UniProtKB-SubCell"/>
</dbReference>
<accession>A0A1M5XC95</accession>
<gene>
    <name evidence="9" type="primary">yfiZ_2</name>
    <name evidence="9" type="ORF">VA7868_01083</name>
</gene>
<dbReference type="RefSeq" id="WP_139281533.1">
    <property type="nucleotide sequence ID" value="NZ_FQXZ01000011.1"/>
</dbReference>
<dbReference type="SUPFAM" id="SSF81345">
    <property type="entry name" value="ABC transporter involved in vitamin B12 uptake, BtuC"/>
    <property type="match status" value="1"/>
</dbReference>
<dbReference type="Proteomes" id="UP000184608">
    <property type="component" value="Unassembled WGS sequence"/>
</dbReference>
<evidence type="ECO:0000256" key="5">
    <source>
        <dbReference type="ARBA" id="ARBA00022692"/>
    </source>
</evidence>
<feature type="transmembrane region" description="Helical" evidence="8">
    <location>
        <begin position="319"/>
        <end position="337"/>
    </location>
</feature>
<name>A0A1M5XC95_9VIBR</name>
<keyword evidence="7 8" id="KW-0472">Membrane</keyword>
<dbReference type="InterPro" id="IPR000522">
    <property type="entry name" value="ABC_transptr_permease_BtuC"/>
</dbReference>
<dbReference type="CDD" id="cd06550">
    <property type="entry name" value="TM_ABC_iron-siderophores_like"/>
    <property type="match status" value="1"/>
</dbReference>
<reference evidence="9 10" key="1">
    <citation type="submission" date="2016-11" db="EMBL/GenBank/DDBJ databases">
        <authorList>
            <person name="Jaros S."/>
            <person name="Januszkiewicz K."/>
            <person name="Wedrychowicz H."/>
        </authorList>
    </citation>
    <scope>NUCLEOTIDE SEQUENCE [LARGE SCALE GENOMIC DNA]</scope>
    <source>
        <strain evidence="9 10">CECT 7868</strain>
    </source>
</reference>
<dbReference type="FunFam" id="1.10.3470.10:FF:000001">
    <property type="entry name" value="Vitamin B12 ABC transporter permease BtuC"/>
    <property type="match status" value="1"/>
</dbReference>
<feature type="transmembrane region" description="Helical" evidence="8">
    <location>
        <begin position="291"/>
        <end position="313"/>
    </location>
</feature>
<protein>
    <submittedName>
        <fullName evidence="9">Putative siderophore transport system permease protein YfiZ</fullName>
    </submittedName>
</protein>
<keyword evidence="5 8" id="KW-0812">Transmembrane</keyword>
<dbReference type="PANTHER" id="PTHR30472">
    <property type="entry name" value="FERRIC ENTEROBACTIN TRANSPORT SYSTEM PERMEASE PROTEIN"/>
    <property type="match status" value="1"/>
</dbReference>